<evidence type="ECO:0000313" key="3">
    <source>
        <dbReference type="Proteomes" id="UP001333996"/>
    </source>
</evidence>
<feature type="chain" id="PRO_5047023985" description="Spore-associated protein A" evidence="1">
    <location>
        <begin position="47"/>
        <end position="174"/>
    </location>
</feature>
<evidence type="ECO:0000313" key="2">
    <source>
        <dbReference type="EMBL" id="MED7820903.1"/>
    </source>
</evidence>
<sequence>MIKKKHQPNKPSSEDGPSMKKKFAALLASALAFAGLSLVGAPAAHASGYGCSGSLIDSYAVRTNGGTGTRYGTLYLYYSTANGGTNCAVTVDTYFGTSVKKYMEVYIWRCVAGTTAGQFCDSDQSANDTGNYYSYAGPRSVTGTASRCIMVYGRIDNPYGSDVATASTVATHCG</sequence>
<reference evidence="2" key="1">
    <citation type="submission" date="2024-01" db="EMBL/GenBank/DDBJ databases">
        <title>First draft genome sequence data of TA4-1, the type strain of Gram-positive actinobacterium Streptomyces chiangmaiensis.</title>
        <authorList>
            <person name="Yasawong M."/>
            <person name="Nantapong N."/>
        </authorList>
    </citation>
    <scope>NUCLEOTIDE SEQUENCE</scope>
    <source>
        <strain evidence="2">TA4-1</strain>
    </source>
</reference>
<keyword evidence="1" id="KW-0732">Signal</keyword>
<keyword evidence="3" id="KW-1185">Reference proteome</keyword>
<accession>A0ABU7FA05</accession>
<dbReference type="RefSeq" id="WP_329504738.1">
    <property type="nucleotide sequence ID" value="NZ_BAAAYZ010000192.1"/>
</dbReference>
<gene>
    <name evidence="2" type="ORF">VXC91_02585</name>
</gene>
<organism evidence="2 3">
    <name type="scientific">Streptomyces chiangmaiensis</name>
    <dbReference type="NCBI Taxonomy" id="766497"/>
    <lineage>
        <taxon>Bacteria</taxon>
        <taxon>Bacillati</taxon>
        <taxon>Actinomycetota</taxon>
        <taxon>Actinomycetes</taxon>
        <taxon>Kitasatosporales</taxon>
        <taxon>Streptomycetaceae</taxon>
        <taxon>Streptomyces</taxon>
    </lineage>
</organism>
<proteinExistence type="predicted"/>
<protein>
    <recommendedName>
        <fullName evidence="4">Spore-associated protein A</fullName>
    </recommendedName>
</protein>
<comment type="caution">
    <text evidence="2">The sequence shown here is derived from an EMBL/GenBank/DDBJ whole genome shotgun (WGS) entry which is preliminary data.</text>
</comment>
<dbReference type="EMBL" id="JAYWVC010000004">
    <property type="protein sequence ID" value="MED7820903.1"/>
    <property type="molecule type" value="Genomic_DNA"/>
</dbReference>
<name>A0ABU7FA05_9ACTN</name>
<feature type="signal peptide" evidence="1">
    <location>
        <begin position="1"/>
        <end position="46"/>
    </location>
</feature>
<dbReference type="Proteomes" id="UP001333996">
    <property type="component" value="Unassembled WGS sequence"/>
</dbReference>
<evidence type="ECO:0000256" key="1">
    <source>
        <dbReference type="SAM" id="SignalP"/>
    </source>
</evidence>
<evidence type="ECO:0008006" key="4">
    <source>
        <dbReference type="Google" id="ProtNLM"/>
    </source>
</evidence>